<sequence>MHPLSRTRRWAALASLCLAVSLIVIDGTVLHLAIPSLSEALRPSSTQVLWIADVYGFVLGGLLITAGNAGDRFGRKRVLLAGVTAFGLASLATAYAPSPELLIAARAVLGVAGATIMPSTLSIIRNIFTDPRERTTAIGLWSSVTTAGAAAGPLLGGALLDNFWWGSVFLINVPVMVLVLIVAAVTLPESRNPAPGPMDVPSVLLSIVGVIGVIYAVKEAAHTGLAHTGVLLAAVVGVAALVAFWRRQTRLAHPLIDVRLFRRRAFSGAVGGDMIAVFALIGTLFFLSLHMQFVLGWTPLQAGLAQLPAMAASTVAALAAGRLARAWSRAVVISLGLGLSAAGLAVLVTLPVESGYPVVLGSLLLIGVGAGLSFTVTADTVIATVPKERAGAASAIAETAYELGAALGIALLGSLLGGLYRQTLRLPAGLGSESAEAARDSIATALQAAADLPARLAAQVVAAASEAFVHAVQLTSLIGGGLVAAVAVLALFTLRGLPTLVDDERPLDPSTPLHTRQGADR</sequence>
<keyword evidence="3" id="KW-1003">Cell membrane</keyword>
<keyword evidence="5 7" id="KW-1133">Transmembrane helix</keyword>
<dbReference type="PRINTS" id="PR01036">
    <property type="entry name" value="TCRTETB"/>
</dbReference>
<feature type="transmembrane region" description="Helical" evidence="7">
    <location>
        <begin position="12"/>
        <end position="34"/>
    </location>
</feature>
<comment type="subcellular location">
    <subcellularLocation>
        <location evidence="1">Cell membrane</location>
        <topology evidence="1">Multi-pass membrane protein</topology>
    </subcellularLocation>
</comment>
<feature type="transmembrane region" description="Helical" evidence="7">
    <location>
        <begin position="136"/>
        <end position="157"/>
    </location>
</feature>
<feature type="transmembrane region" description="Helical" evidence="7">
    <location>
        <begin position="200"/>
        <end position="218"/>
    </location>
</feature>
<feature type="transmembrane region" description="Helical" evidence="7">
    <location>
        <begin position="331"/>
        <end position="352"/>
    </location>
</feature>
<keyword evidence="4 7" id="KW-0812">Transmembrane</keyword>
<protein>
    <submittedName>
        <fullName evidence="9">MFS transporter</fullName>
    </submittedName>
</protein>
<dbReference type="Gene3D" id="1.20.1250.20">
    <property type="entry name" value="MFS general substrate transporter like domains"/>
    <property type="match status" value="1"/>
</dbReference>
<feature type="transmembrane region" description="Helical" evidence="7">
    <location>
        <begin position="477"/>
        <end position="497"/>
    </location>
</feature>
<dbReference type="InterPro" id="IPR011701">
    <property type="entry name" value="MFS"/>
</dbReference>
<dbReference type="Proteomes" id="UP001597368">
    <property type="component" value="Unassembled WGS sequence"/>
</dbReference>
<feature type="transmembrane region" description="Helical" evidence="7">
    <location>
        <begin position="163"/>
        <end position="188"/>
    </location>
</feature>
<name>A0ABW4TDB1_9ACTN</name>
<reference evidence="10" key="1">
    <citation type="journal article" date="2019" name="Int. J. Syst. Evol. Microbiol.">
        <title>The Global Catalogue of Microorganisms (GCM) 10K type strain sequencing project: providing services to taxonomists for standard genome sequencing and annotation.</title>
        <authorList>
            <consortium name="The Broad Institute Genomics Platform"/>
            <consortium name="The Broad Institute Genome Sequencing Center for Infectious Disease"/>
            <person name="Wu L."/>
            <person name="Ma J."/>
        </authorList>
    </citation>
    <scope>NUCLEOTIDE SEQUENCE [LARGE SCALE GENOMIC DNA]</scope>
    <source>
        <strain evidence="10">ICMP 6774ER</strain>
    </source>
</reference>
<dbReference type="Gene3D" id="1.20.1720.10">
    <property type="entry name" value="Multidrug resistance protein D"/>
    <property type="match status" value="1"/>
</dbReference>
<dbReference type="Pfam" id="PF07690">
    <property type="entry name" value="MFS_1"/>
    <property type="match status" value="1"/>
</dbReference>
<dbReference type="InterPro" id="IPR020846">
    <property type="entry name" value="MFS_dom"/>
</dbReference>
<evidence type="ECO:0000256" key="3">
    <source>
        <dbReference type="ARBA" id="ARBA00022475"/>
    </source>
</evidence>
<evidence type="ECO:0000256" key="5">
    <source>
        <dbReference type="ARBA" id="ARBA00022989"/>
    </source>
</evidence>
<evidence type="ECO:0000256" key="6">
    <source>
        <dbReference type="ARBA" id="ARBA00023136"/>
    </source>
</evidence>
<feature type="transmembrane region" description="Helical" evidence="7">
    <location>
        <begin position="399"/>
        <end position="420"/>
    </location>
</feature>
<dbReference type="RefSeq" id="WP_379582811.1">
    <property type="nucleotide sequence ID" value="NZ_JBHUFV010000098.1"/>
</dbReference>
<feature type="transmembrane region" description="Helical" evidence="7">
    <location>
        <begin position="103"/>
        <end position="124"/>
    </location>
</feature>
<evidence type="ECO:0000259" key="8">
    <source>
        <dbReference type="PROSITE" id="PS50850"/>
    </source>
</evidence>
<evidence type="ECO:0000256" key="7">
    <source>
        <dbReference type="SAM" id="Phobius"/>
    </source>
</evidence>
<dbReference type="PANTHER" id="PTHR42718:SF47">
    <property type="entry name" value="METHYL VIOLOGEN RESISTANCE PROTEIN SMVA"/>
    <property type="match status" value="1"/>
</dbReference>
<dbReference type="PANTHER" id="PTHR42718">
    <property type="entry name" value="MAJOR FACILITATOR SUPERFAMILY MULTIDRUG TRANSPORTER MFSC"/>
    <property type="match status" value="1"/>
</dbReference>
<dbReference type="InterPro" id="IPR036259">
    <property type="entry name" value="MFS_trans_sf"/>
</dbReference>
<organism evidence="9 10">
    <name type="scientific">Nonomuraea mangrovi</name>
    <dbReference type="NCBI Taxonomy" id="2316207"/>
    <lineage>
        <taxon>Bacteria</taxon>
        <taxon>Bacillati</taxon>
        <taxon>Actinomycetota</taxon>
        <taxon>Actinomycetes</taxon>
        <taxon>Streptosporangiales</taxon>
        <taxon>Streptosporangiaceae</taxon>
        <taxon>Nonomuraea</taxon>
    </lineage>
</organism>
<gene>
    <name evidence="9" type="ORF">ACFSKW_51975</name>
</gene>
<feature type="transmembrane region" description="Helical" evidence="7">
    <location>
        <begin position="307"/>
        <end position="324"/>
    </location>
</feature>
<evidence type="ECO:0000256" key="2">
    <source>
        <dbReference type="ARBA" id="ARBA00022448"/>
    </source>
</evidence>
<evidence type="ECO:0000256" key="1">
    <source>
        <dbReference type="ARBA" id="ARBA00004651"/>
    </source>
</evidence>
<keyword evidence="10" id="KW-1185">Reference proteome</keyword>
<keyword evidence="2" id="KW-0813">Transport</keyword>
<feature type="transmembrane region" description="Helical" evidence="7">
    <location>
        <begin position="224"/>
        <end position="245"/>
    </location>
</feature>
<dbReference type="CDD" id="cd17321">
    <property type="entry name" value="MFS_MMR_MDR_like"/>
    <property type="match status" value="1"/>
</dbReference>
<evidence type="ECO:0000313" key="10">
    <source>
        <dbReference type="Proteomes" id="UP001597368"/>
    </source>
</evidence>
<evidence type="ECO:0000256" key="4">
    <source>
        <dbReference type="ARBA" id="ARBA00022692"/>
    </source>
</evidence>
<dbReference type="EMBL" id="JBHUFV010000098">
    <property type="protein sequence ID" value="MFD1940007.1"/>
    <property type="molecule type" value="Genomic_DNA"/>
</dbReference>
<comment type="caution">
    <text evidence="9">The sequence shown here is derived from an EMBL/GenBank/DDBJ whole genome shotgun (WGS) entry which is preliminary data.</text>
</comment>
<feature type="transmembrane region" description="Helical" evidence="7">
    <location>
        <begin position="358"/>
        <end position="378"/>
    </location>
</feature>
<dbReference type="PROSITE" id="PS50850">
    <property type="entry name" value="MFS"/>
    <property type="match status" value="1"/>
</dbReference>
<feature type="transmembrane region" description="Helical" evidence="7">
    <location>
        <begin position="46"/>
        <end position="66"/>
    </location>
</feature>
<keyword evidence="6 7" id="KW-0472">Membrane</keyword>
<feature type="transmembrane region" description="Helical" evidence="7">
    <location>
        <begin position="266"/>
        <end position="287"/>
    </location>
</feature>
<dbReference type="SUPFAM" id="SSF103473">
    <property type="entry name" value="MFS general substrate transporter"/>
    <property type="match status" value="1"/>
</dbReference>
<evidence type="ECO:0000313" key="9">
    <source>
        <dbReference type="EMBL" id="MFD1940007.1"/>
    </source>
</evidence>
<feature type="transmembrane region" description="Helical" evidence="7">
    <location>
        <begin position="78"/>
        <end position="97"/>
    </location>
</feature>
<feature type="domain" description="Major facilitator superfamily (MFS) profile" evidence="8">
    <location>
        <begin position="12"/>
        <end position="466"/>
    </location>
</feature>
<proteinExistence type="predicted"/>
<accession>A0ABW4TDB1</accession>